<dbReference type="AlphaFoldDB" id="A0A936ZIY4"/>
<evidence type="ECO:0000313" key="3">
    <source>
        <dbReference type="EMBL" id="MBL0421063.1"/>
    </source>
</evidence>
<reference evidence="3" key="1">
    <citation type="submission" date="2021-01" db="EMBL/GenBank/DDBJ databases">
        <title>Ramlibacter sp. strain AW1 16S ribosomal RNA gene Genome sequencing and assembly.</title>
        <authorList>
            <person name="Kang M."/>
        </authorList>
    </citation>
    <scope>NUCLEOTIDE SEQUENCE</scope>
    <source>
        <strain evidence="3">AW1</strain>
    </source>
</reference>
<gene>
    <name evidence="3" type="ORF">JI739_11955</name>
</gene>
<accession>A0A936ZIY4</accession>
<keyword evidence="3" id="KW-0808">Transferase</keyword>
<comment type="caution">
    <text evidence="3">The sequence shown here is derived from an EMBL/GenBank/DDBJ whole genome shotgun (WGS) entry which is preliminary data.</text>
</comment>
<dbReference type="GO" id="GO:0032259">
    <property type="term" value="P:methylation"/>
    <property type="evidence" value="ECO:0007669"/>
    <property type="project" value="UniProtKB-KW"/>
</dbReference>
<dbReference type="SUPFAM" id="SSF53335">
    <property type="entry name" value="S-adenosyl-L-methionine-dependent methyltransferases"/>
    <property type="match status" value="1"/>
</dbReference>
<dbReference type="EMBL" id="JAEQNA010000004">
    <property type="protein sequence ID" value="MBL0421063.1"/>
    <property type="molecule type" value="Genomic_DNA"/>
</dbReference>
<dbReference type="Proteomes" id="UP000613011">
    <property type="component" value="Unassembled WGS sequence"/>
</dbReference>
<organism evidence="3 4">
    <name type="scientific">Ramlibacter aurantiacus</name>
    <dbReference type="NCBI Taxonomy" id="2801330"/>
    <lineage>
        <taxon>Bacteria</taxon>
        <taxon>Pseudomonadati</taxon>
        <taxon>Pseudomonadota</taxon>
        <taxon>Betaproteobacteria</taxon>
        <taxon>Burkholderiales</taxon>
        <taxon>Comamonadaceae</taxon>
        <taxon>Ramlibacter</taxon>
    </lineage>
</organism>
<dbReference type="InterPro" id="IPR029063">
    <property type="entry name" value="SAM-dependent_MTases_sf"/>
</dbReference>
<sequence length="501" mass="55255">MSSHWASGYVADLTYSHGYYHELAPPFMRFFLLMSGYGNLGQGGAYDYCELGFGQGVSCNLHAAANARGRFCGTDFNAEHALFAQGLAADSGLQADWRGLSFEQMLEADLPSFDVIALHGVWSWIDAPARHAVVEFIRRRLRLGGVVYLSCNVMPGWSAEKPLRDLLWLHAETAGAAGGSTRGKVSQALAFADRLRKGKAAFFQNGSAASQMLDDMLRDDVHVLAHEYFNRSWHLTYFAELARTLDAAGLNFACSVHRSDVTGEVFHRTRELDLGELPVPLRQTANDFVLNRRFRRDLFVRGGRRLARSERQERIEQVQLLLQGQPGGITPTLQTPYGTVTLDAGLTRRIADVMEAAPGPVRIGELIEKADLGSMPRELVFEVLAALVAHGQLSAVFDDDLACRDASRAQAMNRVIAERARHDDDVRYLASPVTGLAIEASRDERLFLLAWEQGARTTGELCRLGLAAPAEGGAEGRARAARFLETVVPRWRRLGIIEEVA</sequence>
<dbReference type="InterPro" id="IPR018773">
    <property type="entry name" value="MeTrfase_reg_dom_prd"/>
</dbReference>
<dbReference type="Gene3D" id="3.40.50.150">
    <property type="entry name" value="Vaccinia Virus protein VP39"/>
    <property type="match status" value="1"/>
</dbReference>
<evidence type="ECO:0000259" key="1">
    <source>
        <dbReference type="Pfam" id="PF08242"/>
    </source>
</evidence>
<keyword evidence="3" id="KW-0489">Methyltransferase</keyword>
<evidence type="ECO:0000313" key="4">
    <source>
        <dbReference type="Proteomes" id="UP000613011"/>
    </source>
</evidence>
<protein>
    <submittedName>
        <fullName evidence="3">Class I SAM-dependent methyltransferase</fullName>
    </submittedName>
</protein>
<evidence type="ECO:0000259" key="2">
    <source>
        <dbReference type="Pfam" id="PF10119"/>
    </source>
</evidence>
<dbReference type="CDD" id="cd02440">
    <property type="entry name" value="AdoMet_MTases"/>
    <property type="match status" value="1"/>
</dbReference>
<proteinExistence type="predicted"/>
<feature type="domain" description="Methyltransferase regulatory" evidence="2">
    <location>
        <begin position="222"/>
        <end position="301"/>
    </location>
</feature>
<dbReference type="GO" id="GO:0008168">
    <property type="term" value="F:methyltransferase activity"/>
    <property type="evidence" value="ECO:0007669"/>
    <property type="project" value="UniProtKB-KW"/>
</dbReference>
<keyword evidence="4" id="KW-1185">Reference proteome</keyword>
<name>A0A936ZIY4_9BURK</name>
<feature type="domain" description="Methyltransferase type 12" evidence="1">
    <location>
        <begin position="51"/>
        <end position="147"/>
    </location>
</feature>
<dbReference type="Pfam" id="PF08242">
    <property type="entry name" value="Methyltransf_12"/>
    <property type="match status" value="1"/>
</dbReference>
<dbReference type="RefSeq" id="WP_201684147.1">
    <property type="nucleotide sequence ID" value="NZ_JAEQNA010000004.1"/>
</dbReference>
<dbReference type="InterPro" id="IPR013217">
    <property type="entry name" value="Methyltransf_12"/>
</dbReference>
<dbReference type="Pfam" id="PF10119">
    <property type="entry name" value="MethyTransf_Reg"/>
    <property type="match status" value="1"/>
</dbReference>